<dbReference type="SMART" id="SM00990">
    <property type="entry name" value="VRR_NUC"/>
    <property type="match status" value="1"/>
</dbReference>
<dbReference type="Pfam" id="PF18081">
    <property type="entry name" value="FANC_SAP"/>
    <property type="match status" value="1"/>
</dbReference>
<dbReference type="PATRIC" id="fig|1121939.11.peg.2662"/>
<dbReference type="EC" id="3.1.4.1" evidence="5"/>
<keyword evidence="6" id="KW-0540">Nuclease</keyword>
<keyword evidence="7" id="KW-0479">Metal-binding</keyword>
<dbReference type="InterPro" id="IPR014883">
    <property type="entry name" value="VRR_NUC"/>
</dbReference>
<comment type="catalytic activity">
    <reaction evidence="1">
        <text>Hydrolytically removes 5'-nucleotides successively from the 3'-hydroxy termini of 3'-hydroxy-terminated oligonucleotides.</text>
        <dbReference type="EC" id="3.1.4.1"/>
    </reaction>
</comment>
<dbReference type="OrthoDB" id="9803913at2"/>
<evidence type="ECO:0000259" key="11">
    <source>
        <dbReference type="SMART" id="SM00990"/>
    </source>
</evidence>
<protein>
    <recommendedName>
        <fullName evidence="5">phosphodiesterase I</fullName>
        <ecNumber evidence="5">3.1.4.1</ecNumber>
    </recommendedName>
</protein>
<dbReference type="Gene3D" id="3.40.1350.10">
    <property type="match status" value="1"/>
</dbReference>
<evidence type="ECO:0000256" key="6">
    <source>
        <dbReference type="ARBA" id="ARBA00022722"/>
    </source>
</evidence>
<dbReference type="InterPro" id="IPR040603">
    <property type="entry name" value="FAN1_SAP_bact"/>
</dbReference>
<feature type="domain" description="VRR-NUC" evidence="11">
    <location>
        <begin position="441"/>
        <end position="555"/>
    </location>
</feature>
<dbReference type="eggNOG" id="COG2176">
    <property type="taxonomic scope" value="Bacteria"/>
</dbReference>
<dbReference type="Pfam" id="PF21315">
    <property type="entry name" value="FAN1_HTH"/>
    <property type="match status" value="1"/>
</dbReference>
<evidence type="ECO:0000256" key="1">
    <source>
        <dbReference type="ARBA" id="ARBA00000983"/>
    </source>
</evidence>
<keyword evidence="10" id="KW-0464">Manganese</keyword>
<dbReference type="GO" id="GO:0004528">
    <property type="term" value="F:phosphodiesterase I activity"/>
    <property type="evidence" value="ECO:0007669"/>
    <property type="project" value="UniProtKB-EC"/>
</dbReference>
<evidence type="ECO:0000313" key="13">
    <source>
        <dbReference type="Proteomes" id="UP000014463"/>
    </source>
</evidence>
<evidence type="ECO:0000256" key="5">
    <source>
        <dbReference type="ARBA" id="ARBA00012029"/>
    </source>
</evidence>
<evidence type="ECO:0000256" key="8">
    <source>
        <dbReference type="ARBA" id="ARBA00022801"/>
    </source>
</evidence>
<evidence type="ECO:0000256" key="10">
    <source>
        <dbReference type="ARBA" id="ARBA00023211"/>
    </source>
</evidence>
<dbReference type="InterPro" id="IPR011856">
    <property type="entry name" value="tRNA_endonuc-like_dom_sf"/>
</dbReference>
<keyword evidence="13" id="KW-1185">Reference proteome</keyword>
<evidence type="ECO:0000313" key="12">
    <source>
        <dbReference type="EMBL" id="EPC02004.1"/>
    </source>
</evidence>
<evidence type="ECO:0000256" key="4">
    <source>
        <dbReference type="ARBA" id="ARBA00005533"/>
    </source>
</evidence>
<dbReference type="AlphaFoldDB" id="S2L2R1"/>
<dbReference type="InterPro" id="IPR033315">
    <property type="entry name" value="Fan1-like"/>
</dbReference>
<comment type="similarity">
    <text evidence="4">Belongs to the FAN1 family.</text>
</comment>
<keyword evidence="9" id="KW-0460">Magnesium</keyword>
<comment type="caution">
    <text evidence="12">The sequence shown here is derived from an EMBL/GenBank/DDBJ whole genome shotgun (WGS) entry which is preliminary data.</text>
</comment>
<dbReference type="PANTHER" id="PTHR15749:SF4">
    <property type="entry name" value="FANCONI-ASSOCIATED NUCLEASE 1"/>
    <property type="match status" value="1"/>
</dbReference>
<dbReference type="GO" id="GO:0036297">
    <property type="term" value="P:interstrand cross-link repair"/>
    <property type="evidence" value="ECO:0007669"/>
    <property type="project" value="InterPro"/>
</dbReference>
<dbReference type="GO" id="GO:0003676">
    <property type="term" value="F:nucleic acid binding"/>
    <property type="evidence" value="ECO:0007669"/>
    <property type="project" value="InterPro"/>
</dbReference>
<dbReference type="PANTHER" id="PTHR15749">
    <property type="entry name" value="FANCONI-ASSOCIATED NUCLEASE 1"/>
    <property type="match status" value="1"/>
</dbReference>
<accession>S2L2R1</accession>
<comment type="cofactor">
    <cofactor evidence="2">
        <name>Mn(2+)</name>
        <dbReference type="ChEBI" id="CHEBI:29035"/>
    </cofactor>
</comment>
<dbReference type="EMBL" id="ASTJ01000029">
    <property type="protein sequence ID" value="EPC02004.1"/>
    <property type="molecule type" value="Genomic_DNA"/>
</dbReference>
<dbReference type="RefSeq" id="WP_016417175.1">
    <property type="nucleotide sequence ID" value="NZ_AUAB01000012.1"/>
</dbReference>
<evidence type="ECO:0000256" key="3">
    <source>
        <dbReference type="ARBA" id="ARBA00001946"/>
    </source>
</evidence>
<dbReference type="Pfam" id="PF08774">
    <property type="entry name" value="VRR_NUC"/>
    <property type="match status" value="1"/>
</dbReference>
<dbReference type="InterPro" id="IPR049125">
    <property type="entry name" value="FAN1-like_WH"/>
</dbReference>
<sequence>MNSASHELPITASLDDPFYYLANFRFVLAWVADRYDDLLGERERAFIEVFATLPLPAQALLVRMVMRKGTRFRTGKLCYAEIGDTEAALAPLIEVGWVDADPVLDLESLFTLLTKAEIVEALQHEIISAGLPVSSGKTALRDSLEARRLTPRPLSDWWPQAPDRVVELTWMETCDRLRLMFFGNLRQDWAEFVLAELGLQRFETVEFTRESRAFQAREEVDAYLDLHRLRERLEEGELPRTLWHEVPEAPDNSWLEARRAKLLFQLAREAERHDDLAMALAIYPSCGHPEARARHLRLLERCGEFEAAYRLAERAQVAPRSEAESQALERLVPRLCRRLALPLPSKVTPASPERLDLCLAKPVIGGVEAAVCEHLSSEHAPVHYVENTLIGGLFGLLCWRAIFAPLPGAFFHPFHTGPADLVREDFVARRHELFDACMAELDDGRYRETIRTTWHAKHGLSSPFVYWEVLSETLLEQALACLPAVHLKACFLRLLRDIGANRAGLPDLIQLWPDERRYRLIEVKGPGDRLQDNQRRWLAFFQEHAMPVAVCHVTWRDVVP</sequence>
<evidence type="ECO:0000256" key="9">
    <source>
        <dbReference type="ARBA" id="ARBA00022842"/>
    </source>
</evidence>
<dbReference type="GO" id="GO:0046872">
    <property type="term" value="F:metal ion binding"/>
    <property type="evidence" value="ECO:0007669"/>
    <property type="project" value="UniProtKB-KW"/>
</dbReference>
<gene>
    <name evidence="12" type="ORF">L861_20340</name>
</gene>
<keyword evidence="8" id="KW-0378">Hydrolase</keyword>
<reference evidence="12 13" key="1">
    <citation type="journal article" date="2013" name="Genome Announc.">
        <title>Draft genome sequence of the moderately halophilic gammaproteobacterium Halomonas anticariensis FP35.</title>
        <authorList>
            <person name="Tahrioui A."/>
            <person name="Quesada E."/>
            <person name="Llamas I."/>
        </authorList>
    </citation>
    <scope>NUCLEOTIDE SEQUENCE [LARGE SCALE GENOMIC DNA]</scope>
    <source>
        <strain evidence="13">DSM 16096 / CECT 5854 / LMG 22089 / FP35</strain>
    </source>
</reference>
<organism evidence="12 13">
    <name type="scientific">Litchfieldella anticariensis (strain DSM 16096 / CECT 5854 / CIP 108499 / LMG 22089 / FP35)</name>
    <name type="common">Halomonas anticariensis</name>
    <dbReference type="NCBI Taxonomy" id="1121939"/>
    <lineage>
        <taxon>Bacteria</taxon>
        <taxon>Pseudomonadati</taxon>
        <taxon>Pseudomonadota</taxon>
        <taxon>Gammaproteobacteria</taxon>
        <taxon>Oceanospirillales</taxon>
        <taxon>Halomonadaceae</taxon>
        <taxon>Litchfieldella</taxon>
    </lineage>
</organism>
<name>S2L2R1_LITA3</name>
<dbReference type="Proteomes" id="UP000014463">
    <property type="component" value="Unassembled WGS sequence"/>
</dbReference>
<proteinExistence type="inferred from homology"/>
<dbReference type="STRING" id="1121939.L861_20340"/>
<comment type="cofactor">
    <cofactor evidence="3">
        <name>Mg(2+)</name>
        <dbReference type="ChEBI" id="CHEBI:18420"/>
    </cofactor>
</comment>
<evidence type="ECO:0000256" key="2">
    <source>
        <dbReference type="ARBA" id="ARBA00001936"/>
    </source>
</evidence>
<evidence type="ECO:0000256" key="7">
    <source>
        <dbReference type="ARBA" id="ARBA00022723"/>
    </source>
</evidence>